<keyword evidence="5 8" id="KW-0812">Transmembrane</keyword>
<feature type="transmembrane region" description="Helical" evidence="8">
    <location>
        <begin position="260"/>
        <end position="280"/>
    </location>
</feature>
<keyword evidence="2" id="KW-0813">Transport</keyword>
<comment type="caution">
    <text evidence="9">The sequence shown here is derived from an EMBL/GenBank/DDBJ whole genome shotgun (WGS) entry which is preliminary data.</text>
</comment>
<dbReference type="GO" id="GO:0022857">
    <property type="term" value="F:transmembrane transporter activity"/>
    <property type="evidence" value="ECO:0007669"/>
    <property type="project" value="InterPro"/>
</dbReference>
<dbReference type="RefSeq" id="WP_183832021.1">
    <property type="nucleotide sequence ID" value="NZ_JACHEU010000003.1"/>
</dbReference>
<name>A0A7W9S5R2_9HYPH</name>
<feature type="transmembrane region" description="Helical" evidence="8">
    <location>
        <begin position="109"/>
        <end position="132"/>
    </location>
</feature>
<evidence type="ECO:0000256" key="8">
    <source>
        <dbReference type="SAM" id="Phobius"/>
    </source>
</evidence>
<evidence type="ECO:0000256" key="6">
    <source>
        <dbReference type="ARBA" id="ARBA00022989"/>
    </source>
</evidence>
<keyword evidence="3" id="KW-1003">Cell membrane</keyword>
<feature type="transmembrane region" description="Helical" evidence="8">
    <location>
        <begin position="61"/>
        <end position="79"/>
    </location>
</feature>
<dbReference type="GO" id="GO:0005886">
    <property type="term" value="C:plasma membrane"/>
    <property type="evidence" value="ECO:0007669"/>
    <property type="project" value="UniProtKB-SubCell"/>
</dbReference>
<dbReference type="InterPro" id="IPR001851">
    <property type="entry name" value="ABC_transp_permease"/>
</dbReference>
<feature type="transmembrane region" description="Helical" evidence="8">
    <location>
        <begin position="230"/>
        <end position="254"/>
    </location>
</feature>
<evidence type="ECO:0000256" key="7">
    <source>
        <dbReference type="ARBA" id="ARBA00023136"/>
    </source>
</evidence>
<evidence type="ECO:0000256" key="2">
    <source>
        <dbReference type="ARBA" id="ARBA00022448"/>
    </source>
</evidence>
<feature type="transmembrane region" description="Helical" evidence="8">
    <location>
        <begin position="178"/>
        <end position="201"/>
    </location>
</feature>
<dbReference type="Proteomes" id="UP000533306">
    <property type="component" value="Unassembled WGS sequence"/>
</dbReference>
<keyword evidence="6 8" id="KW-1133">Transmembrane helix</keyword>
<dbReference type="EMBL" id="JACHEU010000003">
    <property type="protein sequence ID" value="MBB6013829.1"/>
    <property type="molecule type" value="Genomic_DNA"/>
</dbReference>
<feature type="transmembrane region" description="Helical" evidence="8">
    <location>
        <begin position="287"/>
        <end position="309"/>
    </location>
</feature>
<feature type="transmembrane region" description="Helical" evidence="8">
    <location>
        <begin position="33"/>
        <end position="55"/>
    </location>
</feature>
<feature type="transmembrane region" description="Helical" evidence="8">
    <location>
        <begin position="139"/>
        <end position="158"/>
    </location>
</feature>
<evidence type="ECO:0000313" key="9">
    <source>
        <dbReference type="EMBL" id="MBB6013829.1"/>
    </source>
</evidence>
<accession>A0A7W9S5R2</accession>
<protein>
    <submittedName>
        <fullName evidence="9">Ribose transport system permease protein</fullName>
    </submittedName>
</protein>
<dbReference type="PANTHER" id="PTHR32196:SF21">
    <property type="entry name" value="ABC TRANSPORTER PERMEASE PROTEIN YPHD-RELATED"/>
    <property type="match status" value="1"/>
</dbReference>
<evidence type="ECO:0000313" key="10">
    <source>
        <dbReference type="Proteomes" id="UP000533306"/>
    </source>
</evidence>
<dbReference type="AlphaFoldDB" id="A0A7W9S5R2"/>
<comment type="subcellular location">
    <subcellularLocation>
        <location evidence="1">Cell membrane</location>
        <topology evidence="1">Multi-pass membrane protein</topology>
    </subcellularLocation>
</comment>
<dbReference type="Pfam" id="PF02653">
    <property type="entry name" value="BPD_transp_2"/>
    <property type="match status" value="1"/>
</dbReference>
<keyword evidence="4" id="KW-0997">Cell inner membrane</keyword>
<dbReference type="PANTHER" id="PTHR32196">
    <property type="entry name" value="ABC TRANSPORTER PERMEASE PROTEIN YPHD-RELATED-RELATED"/>
    <property type="match status" value="1"/>
</dbReference>
<proteinExistence type="predicted"/>
<keyword evidence="7 8" id="KW-0472">Membrane</keyword>
<evidence type="ECO:0000256" key="4">
    <source>
        <dbReference type="ARBA" id="ARBA00022519"/>
    </source>
</evidence>
<evidence type="ECO:0000256" key="1">
    <source>
        <dbReference type="ARBA" id="ARBA00004651"/>
    </source>
</evidence>
<organism evidence="9 10">
    <name type="scientific">Aquamicrobium lusatiense</name>
    <dbReference type="NCBI Taxonomy" id="89772"/>
    <lineage>
        <taxon>Bacteria</taxon>
        <taxon>Pseudomonadati</taxon>
        <taxon>Pseudomonadota</taxon>
        <taxon>Alphaproteobacteria</taxon>
        <taxon>Hyphomicrobiales</taxon>
        <taxon>Phyllobacteriaceae</taxon>
        <taxon>Aquamicrobium</taxon>
    </lineage>
</organism>
<sequence length="345" mass="35698">MKTPVEGQTAGRPASVAALLSGSGKTGFDQLKIVTLLFIVIFVIYSLVLPGFFSLGNLLTLMRTVAVLGILGLGMAIVVIGRGIDLSMIASLAVPSALVLMLASKGYGVAPALAAGLLMAVAIGALNGVLVAYAEIPSLFTTLAVGIGVAGIGQIGLFDYEIVSWPAQLDVIAWIGRGSILGIPYSVLAFAVVAVLVGIFLNRTRPGMFVYASGDNPGATRLTGISLRPVLVMQYIIASCVAFFAGMVLAASSASMDTRIFNLTWIYDVILVVVLGGIGLSGGRGGVVNVIIGTLLIGTIMNGLTIMNVSFEMQNLVRGLVLLLAVLADSIINPRNEETSQQGDI</sequence>
<keyword evidence="10" id="KW-1185">Reference proteome</keyword>
<dbReference type="CDD" id="cd06579">
    <property type="entry name" value="TM_PBP1_transp_AraH_like"/>
    <property type="match status" value="1"/>
</dbReference>
<reference evidence="9 10" key="1">
    <citation type="submission" date="2020-08" db="EMBL/GenBank/DDBJ databases">
        <title>Genomic Encyclopedia of Type Strains, Phase IV (KMG-IV): sequencing the most valuable type-strain genomes for metagenomic binning, comparative biology and taxonomic classification.</title>
        <authorList>
            <person name="Goeker M."/>
        </authorList>
    </citation>
    <scope>NUCLEOTIDE SEQUENCE [LARGE SCALE GENOMIC DNA]</scope>
    <source>
        <strain evidence="9 10">DSM 11099</strain>
    </source>
</reference>
<evidence type="ECO:0000256" key="5">
    <source>
        <dbReference type="ARBA" id="ARBA00022692"/>
    </source>
</evidence>
<gene>
    <name evidence="9" type="ORF">HNR59_003223</name>
</gene>
<evidence type="ECO:0000256" key="3">
    <source>
        <dbReference type="ARBA" id="ARBA00022475"/>
    </source>
</evidence>